<dbReference type="InterPro" id="IPR036514">
    <property type="entry name" value="SGNH_hydro_sf"/>
</dbReference>
<gene>
    <name evidence="3" type="ORF">RHGRI_017973</name>
</gene>
<dbReference type="InterPro" id="IPR035669">
    <property type="entry name" value="SGNH_plant_lipase-like"/>
</dbReference>
<protein>
    <recommendedName>
        <fullName evidence="5">GDSL esterase/lipase</fullName>
    </recommendedName>
</protein>
<dbReference type="GO" id="GO:0016788">
    <property type="term" value="F:hydrolase activity, acting on ester bonds"/>
    <property type="evidence" value="ECO:0007669"/>
    <property type="project" value="InterPro"/>
</dbReference>
<dbReference type="FunFam" id="3.40.50.1110:FF:000003">
    <property type="entry name" value="GDSL esterase/lipase APG"/>
    <property type="match status" value="1"/>
</dbReference>
<accession>A0AAV6JZT9</accession>
<comment type="caution">
    <text evidence="3">The sequence shown here is derived from an EMBL/GenBank/DDBJ whole genome shotgun (WGS) entry which is preliminary data.</text>
</comment>
<dbReference type="AlphaFoldDB" id="A0AAV6JZT9"/>
<dbReference type="Proteomes" id="UP000823749">
    <property type="component" value="Chromosome 6"/>
</dbReference>
<dbReference type="PANTHER" id="PTHR45642">
    <property type="entry name" value="GDSL ESTERASE/LIPASE EXL3"/>
    <property type="match status" value="1"/>
</dbReference>
<evidence type="ECO:0000313" key="3">
    <source>
        <dbReference type="EMBL" id="KAG5545670.1"/>
    </source>
</evidence>
<dbReference type="Gene3D" id="3.40.50.1110">
    <property type="entry name" value="SGNH hydrolase"/>
    <property type="match status" value="1"/>
</dbReference>
<dbReference type="InterPro" id="IPR001087">
    <property type="entry name" value="GDSL"/>
</dbReference>
<dbReference type="PANTHER" id="PTHR45642:SF46">
    <property type="entry name" value="OS06G0636700 PROTEIN"/>
    <property type="match status" value="1"/>
</dbReference>
<sequence>MAFMPITWLLLTQFLILVLKCDGKVPAIIVFGDSSVDAGNNNQIPTIARSNFAPYGRDYAGGRPTGRFSNGRVPTDFISEAFGLRPTVPAYLDPAYTISDFAVGVTFASAGTGYDNATSDVLSVIPLWKELEFYKEYQTKLRTYLGDQKANEILTEAVYVISLGTNDFLENYYTLRDRRSQYTIEQFQVFLVRIARGFVKALFDLGARKISLGGVPPMGCLPLERTTNFREGNECLESYNVVSMQFNGKLKGLVGELNKELQGIKLVFSNPYYVFMQIVRRPSSYGFSEAAMACCATGTFEMGYACDRFNLLTCKDANKFVFWDAFHPTEKTNRIIAQHMVTIAMYKFL</sequence>
<name>A0AAV6JZT9_9ERIC</name>
<dbReference type="EMBL" id="JACTNZ010000006">
    <property type="protein sequence ID" value="KAG5545670.1"/>
    <property type="molecule type" value="Genomic_DNA"/>
</dbReference>
<organism evidence="3 4">
    <name type="scientific">Rhododendron griersonianum</name>
    <dbReference type="NCBI Taxonomy" id="479676"/>
    <lineage>
        <taxon>Eukaryota</taxon>
        <taxon>Viridiplantae</taxon>
        <taxon>Streptophyta</taxon>
        <taxon>Embryophyta</taxon>
        <taxon>Tracheophyta</taxon>
        <taxon>Spermatophyta</taxon>
        <taxon>Magnoliopsida</taxon>
        <taxon>eudicotyledons</taxon>
        <taxon>Gunneridae</taxon>
        <taxon>Pentapetalae</taxon>
        <taxon>asterids</taxon>
        <taxon>Ericales</taxon>
        <taxon>Ericaceae</taxon>
        <taxon>Ericoideae</taxon>
        <taxon>Rhodoreae</taxon>
        <taxon>Rhododendron</taxon>
    </lineage>
</organism>
<dbReference type="InterPro" id="IPR050592">
    <property type="entry name" value="GDSL_lipolytic_enzyme"/>
</dbReference>
<reference evidence="3 4" key="1">
    <citation type="submission" date="2020-08" db="EMBL/GenBank/DDBJ databases">
        <title>Plant Genome Project.</title>
        <authorList>
            <person name="Zhang R.-G."/>
        </authorList>
    </citation>
    <scope>NUCLEOTIDE SEQUENCE [LARGE SCALE GENOMIC DNA]</scope>
    <source>
        <strain evidence="3">WSP0</strain>
        <tissue evidence="3">Leaf</tissue>
    </source>
</reference>
<keyword evidence="2" id="KW-0732">Signal</keyword>
<dbReference type="CDD" id="cd01837">
    <property type="entry name" value="SGNH_plant_lipase_like"/>
    <property type="match status" value="1"/>
</dbReference>
<proteinExistence type="inferred from homology"/>
<evidence type="ECO:0008006" key="5">
    <source>
        <dbReference type="Google" id="ProtNLM"/>
    </source>
</evidence>
<evidence type="ECO:0000256" key="2">
    <source>
        <dbReference type="SAM" id="SignalP"/>
    </source>
</evidence>
<evidence type="ECO:0000313" key="4">
    <source>
        <dbReference type="Proteomes" id="UP000823749"/>
    </source>
</evidence>
<feature type="chain" id="PRO_5043450890" description="GDSL esterase/lipase" evidence="2">
    <location>
        <begin position="24"/>
        <end position="349"/>
    </location>
</feature>
<dbReference type="SUPFAM" id="SSF52266">
    <property type="entry name" value="SGNH hydrolase"/>
    <property type="match status" value="1"/>
</dbReference>
<comment type="similarity">
    <text evidence="1">Belongs to the 'GDSL' lipolytic enzyme family.</text>
</comment>
<evidence type="ECO:0000256" key="1">
    <source>
        <dbReference type="ARBA" id="ARBA00008668"/>
    </source>
</evidence>
<dbReference type="Pfam" id="PF00657">
    <property type="entry name" value="Lipase_GDSL"/>
    <property type="match status" value="1"/>
</dbReference>
<feature type="signal peptide" evidence="2">
    <location>
        <begin position="1"/>
        <end position="23"/>
    </location>
</feature>
<keyword evidence="4" id="KW-1185">Reference proteome</keyword>